<evidence type="ECO:0000313" key="7">
    <source>
        <dbReference type="Proteomes" id="UP001597472"/>
    </source>
</evidence>
<dbReference type="SUPFAM" id="SSF82679">
    <property type="entry name" value="N-utilization substance G protein NusG, N-terminal domain"/>
    <property type="match status" value="1"/>
</dbReference>
<keyword evidence="4" id="KW-1133">Transmembrane helix</keyword>
<sequence length="167" mass="19411">MSSRKWYVLYVKRQHERKVEKRINDEIPDVEAFCPTRTEIRTWSDRKKKLQVPIFNGLVFVCCEDKHRAAVFQIPGTMAYLHEQGKPGIVKNNEISHLKSLLENPNITQHTVEQWQPGNKIALDAFGFQNQEGVIQKKTKNKLWVVLTALGFVVTFQLKDDTLKTAY</sequence>
<dbReference type="Proteomes" id="UP001597472">
    <property type="component" value="Unassembled WGS sequence"/>
</dbReference>
<evidence type="ECO:0000256" key="2">
    <source>
        <dbReference type="ARBA" id="ARBA00023015"/>
    </source>
</evidence>
<reference evidence="7" key="1">
    <citation type="journal article" date="2019" name="Int. J. Syst. Evol. Microbiol.">
        <title>The Global Catalogue of Microorganisms (GCM) 10K type strain sequencing project: providing services to taxonomists for standard genome sequencing and annotation.</title>
        <authorList>
            <consortium name="The Broad Institute Genomics Platform"/>
            <consortium name="The Broad Institute Genome Sequencing Center for Infectious Disease"/>
            <person name="Wu L."/>
            <person name="Ma J."/>
        </authorList>
    </citation>
    <scope>NUCLEOTIDE SEQUENCE [LARGE SCALE GENOMIC DNA]</scope>
    <source>
        <strain evidence="7">KCTC 42587</strain>
    </source>
</reference>
<dbReference type="RefSeq" id="WP_376895047.1">
    <property type="nucleotide sequence ID" value="NZ_JBHULS010000008.1"/>
</dbReference>
<dbReference type="InterPro" id="IPR006645">
    <property type="entry name" value="NGN-like_dom"/>
</dbReference>
<dbReference type="PANTHER" id="PTHR30265:SF4">
    <property type="entry name" value="KOW MOTIF FAMILY PROTEIN, EXPRESSED"/>
    <property type="match status" value="1"/>
</dbReference>
<dbReference type="NCBIfam" id="NF033644">
    <property type="entry name" value="antiterm_UpxY"/>
    <property type="match status" value="1"/>
</dbReference>
<keyword evidence="4" id="KW-0472">Membrane</keyword>
<gene>
    <name evidence="6" type="ORF">ACFSQP_12560</name>
</gene>
<proteinExistence type="predicted"/>
<dbReference type="CDD" id="cd09895">
    <property type="entry name" value="NGN_SP_UpxY"/>
    <property type="match status" value="1"/>
</dbReference>
<dbReference type="Gene3D" id="3.30.70.940">
    <property type="entry name" value="NusG, N-terminal domain"/>
    <property type="match status" value="1"/>
</dbReference>
<protein>
    <submittedName>
        <fullName evidence="6">UpxY family transcription antiterminator</fullName>
    </submittedName>
</protein>
<comment type="caution">
    <text evidence="6">The sequence shown here is derived from an EMBL/GenBank/DDBJ whole genome shotgun (WGS) entry which is preliminary data.</text>
</comment>
<accession>A0ABW5KWF1</accession>
<evidence type="ECO:0000259" key="5">
    <source>
        <dbReference type="Pfam" id="PF02357"/>
    </source>
</evidence>
<keyword evidence="1" id="KW-0889">Transcription antitermination</keyword>
<organism evidence="6 7">
    <name type="scientific">Bizionia sediminis</name>
    <dbReference type="NCBI Taxonomy" id="1737064"/>
    <lineage>
        <taxon>Bacteria</taxon>
        <taxon>Pseudomonadati</taxon>
        <taxon>Bacteroidota</taxon>
        <taxon>Flavobacteriia</taxon>
        <taxon>Flavobacteriales</taxon>
        <taxon>Flavobacteriaceae</taxon>
        <taxon>Bizionia</taxon>
    </lineage>
</organism>
<evidence type="ECO:0000256" key="3">
    <source>
        <dbReference type="ARBA" id="ARBA00023163"/>
    </source>
</evidence>
<dbReference type="InterPro" id="IPR043425">
    <property type="entry name" value="NusG-like"/>
</dbReference>
<feature type="domain" description="NusG-like N-terminal" evidence="5">
    <location>
        <begin position="5"/>
        <end position="98"/>
    </location>
</feature>
<keyword evidence="4" id="KW-0812">Transmembrane</keyword>
<name>A0ABW5KWF1_9FLAO</name>
<keyword evidence="2" id="KW-0805">Transcription regulation</keyword>
<evidence type="ECO:0000313" key="6">
    <source>
        <dbReference type="EMBL" id="MFD2552645.1"/>
    </source>
</evidence>
<dbReference type="PANTHER" id="PTHR30265">
    <property type="entry name" value="RHO-INTERACTING TRANSCRIPTION TERMINATION FACTOR NUSG"/>
    <property type="match status" value="1"/>
</dbReference>
<evidence type="ECO:0000256" key="1">
    <source>
        <dbReference type="ARBA" id="ARBA00022814"/>
    </source>
</evidence>
<dbReference type="Pfam" id="PF02357">
    <property type="entry name" value="NusG"/>
    <property type="match status" value="1"/>
</dbReference>
<evidence type="ECO:0000256" key="4">
    <source>
        <dbReference type="SAM" id="Phobius"/>
    </source>
</evidence>
<keyword evidence="3" id="KW-0804">Transcription</keyword>
<dbReference type="InterPro" id="IPR036735">
    <property type="entry name" value="NGN_dom_sf"/>
</dbReference>
<feature type="transmembrane region" description="Helical" evidence="4">
    <location>
        <begin position="143"/>
        <end position="159"/>
    </location>
</feature>
<dbReference type="EMBL" id="JBHULS010000008">
    <property type="protein sequence ID" value="MFD2552645.1"/>
    <property type="molecule type" value="Genomic_DNA"/>
</dbReference>
<keyword evidence="7" id="KW-1185">Reference proteome</keyword>